<comment type="caution">
    <text evidence="2">The sequence shown here is derived from an EMBL/GenBank/DDBJ whole genome shotgun (WGS) entry which is preliminary data.</text>
</comment>
<accession>A0A917SM97</accession>
<feature type="transmembrane region" description="Helical" evidence="1">
    <location>
        <begin position="41"/>
        <end position="58"/>
    </location>
</feature>
<keyword evidence="1" id="KW-1133">Transmembrane helix</keyword>
<evidence type="ECO:0000313" key="3">
    <source>
        <dbReference type="Proteomes" id="UP000655208"/>
    </source>
</evidence>
<organism evidence="2 3">
    <name type="scientific">Nakamurella endophytica</name>
    <dbReference type="NCBI Taxonomy" id="1748367"/>
    <lineage>
        <taxon>Bacteria</taxon>
        <taxon>Bacillati</taxon>
        <taxon>Actinomycetota</taxon>
        <taxon>Actinomycetes</taxon>
        <taxon>Nakamurellales</taxon>
        <taxon>Nakamurellaceae</taxon>
        <taxon>Nakamurella</taxon>
    </lineage>
</organism>
<keyword evidence="1" id="KW-0472">Membrane</keyword>
<gene>
    <name evidence="2" type="ORF">GCM10011594_06600</name>
</gene>
<dbReference type="EMBL" id="BMNA01000001">
    <property type="protein sequence ID" value="GGL89637.1"/>
    <property type="molecule type" value="Genomic_DNA"/>
</dbReference>
<keyword evidence="3" id="KW-1185">Reference proteome</keyword>
<dbReference type="AlphaFoldDB" id="A0A917SM97"/>
<reference evidence="2" key="1">
    <citation type="journal article" date="2014" name="Int. J. Syst. Evol. Microbiol.">
        <title>Complete genome sequence of Corynebacterium casei LMG S-19264T (=DSM 44701T), isolated from a smear-ripened cheese.</title>
        <authorList>
            <consortium name="US DOE Joint Genome Institute (JGI-PGF)"/>
            <person name="Walter F."/>
            <person name="Albersmeier A."/>
            <person name="Kalinowski J."/>
            <person name="Ruckert C."/>
        </authorList>
    </citation>
    <scope>NUCLEOTIDE SEQUENCE</scope>
    <source>
        <strain evidence="2">CGMCC 4.7308</strain>
    </source>
</reference>
<proteinExistence type="predicted"/>
<dbReference type="Proteomes" id="UP000655208">
    <property type="component" value="Unassembled WGS sequence"/>
</dbReference>
<protein>
    <submittedName>
        <fullName evidence="2">Uncharacterized protein</fullName>
    </submittedName>
</protein>
<evidence type="ECO:0000256" key="1">
    <source>
        <dbReference type="SAM" id="Phobius"/>
    </source>
</evidence>
<name>A0A917SM97_9ACTN</name>
<dbReference type="RefSeq" id="WP_188939997.1">
    <property type="nucleotide sequence ID" value="NZ_BMNA01000001.1"/>
</dbReference>
<evidence type="ECO:0000313" key="2">
    <source>
        <dbReference type="EMBL" id="GGL89637.1"/>
    </source>
</evidence>
<reference evidence="2" key="2">
    <citation type="submission" date="2020-09" db="EMBL/GenBank/DDBJ databases">
        <authorList>
            <person name="Sun Q."/>
            <person name="Zhou Y."/>
        </authorList>
    </citation>
    <scope>NUCLEOTIDE SEQUENCE</scope>
    <source>
        <strain evidence="2">CGMCC 4.7308</strain>
    </source>
</reference>
<feature type="transmembrane region" description="Helical" evidence="1">
    <location>
        <begin position="16"/>
        <end position="35"/>
    </location>
</feature>
<keyword evidence="1" id="KW-0812">Transmembrane</keyword>
<sequence>MPREPLSRRQASTDRLLAAVIYVVSGLFVGVAVGIATGSGWLWTGIGLVVGVAVAAFMDRRGRRPTG</sequence>